<dbReference type="EC" id="2.1.1.72" evidence="2"/>
<dbReference type="PROSITE" id="PS00092">
    <property type="entry name" value="N6_MTASE"/>
    <property type="match status" value="1"/>
</dbReference>
<comment type="catalytic activity">
    <reaction evidence="6">
        <text>a 2'-deoxyadenosine in DNA + S-adenosyl-L-methionine = an N(6)-methyl-2'-deoxyadenosine in DNA + S-adenosyl-L-homocysteine + H(+)</text>
        <dbReference type="Rhea" id="RHEA:15197"/>
        <dbReference type="Rhea" id="RHEA-COMP:12418"/>
        <dbReference type="Rhea" id="RHEA-COMP:12419"/>
        <dbReference type="ChEBI" id="CHEBI:15378"/>
        <dbReference type="ChEBI" id="CHEBI:57856"/>
        <dbReference type="ChEBI" id="CHEBI:59789"/>
        <dbReference type="ChEBI" id="CHEBI:90615"/>
        <dbReference type="ChEBI" id="CHEBI:90616"/>
        <dbReference type="EC" id="2.1.1.72"/>
    </reaction>
</comment>
<dbReference type="InterPro" id="IPR002052">
    <property type="entry name" value="DNA_methylase_N6_adenine_CS"/>
</dbReference>
<dbReference type="InterPro" id="IPR012327">
    <property type="entry name" value="MeTrfase_D12"/>
</dbReference>
<dbReference type="PANTHER" id="PTHR30481">
    <property type="entry name" value="DNA ADENINE METHYLASE"/>
    <property type="match status" value="1"/>
</dbReference>
<dbReference type="RefSeq" id="WP_207614903.1">
    <property type="nucleotide sequence ID" value="NZ_JAFNLL010000005.1"/>
</dbReference>
<evidence type="ECO:0000256" key="1">
    <source>
        <dbReference type="ARBA" id="ARBA00006594"/>
    </source>
</evidence>
<dbReference type="GO" id="GO:1904047">
    <property type="term" value="F:S-adenosyl-L-methionine binding"/>
    <property type="evidence" value="ECO:0007669"/>
    <property type="project" value="TreeGrafter"/>
</dbReference>
<accession>A0A939KLE7</accession>
<organism evidence="7 8">
    <name type="scientific">Arthrobacter cavernae</name>
    <dbReference type="NCBI Taxonomy" id="2817681"/>
    <lineage>
        <taxon>Bacteria</taxon>
        <taxon>Bacillati</taxon>
        <taxon>Actinomycetota</taxon>
        <taxon>Actinomycetes</taxon>
        <taxon>Micrococcales</taxon>
        <taxon>Micrococcaceae</taxon>
        <taxon>Arthrobacter</taxon>
    </lineage>
</organism>
<dbReference type="PIRSF" id="PIRSF000398">
    <property type="entry name" value="M_m6A_EcoRV"/>
    <property type="match status" value="1"/>
</dbReference>
<evidence type="ECO:0000313" key="8">
    <source>
        <dbReference type="Proteomes" id="UP000664164"/>
    </source>
</evidence>
<comment type="similarity">
    <text evidence="1">Belongs to the N(4)/N(6)-methyltransferase family.</text>
</comment>
<evidence type="ECO:0000256" key="6">
    <source>
        <dbReference type="ARBA" id="ARBA00047942"/>
    </source>
</evidence>
<evidence type="ECO:0000256" key="3">
    <source>
        <dbReference type="ARBA" id="ARBA00022603"/>
    </source>
</evidence>
<proteinExistence type="inferred from homology"/>
<name>A0A939KLE7_9MICC</name>
<dbReference type="Gene3D" id="3.40.50.150">
    <property type="entry name" value="Vaccinia Virus protein VP39"/>
    <property type="match status" value="1"/>
</dbReference>
<evidence type="ECO:0000313" key="7">
    <source>
        <dbReference type="EMBL" id="MBO1267076.1"/>
    </source>
</evidence>
<keyword evidence="8" id="KW-1185">Reference proteome</keyword>
<dbReference type="AlphaFoldDB" id="A0A939KLE7"/>
<dbReference type="GO" id="GO:0009007">
    <property type="term" value="F:site-specific DNA-methyltransferase (adenine-specific) activity"/>
    <property type="evidence" value="ECO:0007669"/>
    <property type="project" value="UniProtKB-EC"/>
</dbReference>
<evidence type="ECO:0000256" key="4">
    <source>
        <dbReference type="ARBA" id="ARBA00022679"/>
    </source>
</evidence>
<dbReference type="GO" id="GO:0009307">
    <property type="term" value="P:DNA restriction-modification system"/>
    <property type="evidence" value="ECO:0007669"/>
    <property type="project" value="InterPro"/>
</dbReference>
<comment type="caution">
    <text evidence="7">The sequence shown here is derived from an EMBL/GenBank/DDBJ whole genome shotgun (WGS) entry which is preliminary data.</text>
</comment>
<protein>
    <recommendedName>
        <fullName evidence="2">site-specific DNA-methyltransferase (adenine-specific)</fullName>
        <ecNumber evidence="2">2.1.1.72</ecNumber>
    </recommendedName>
</protein>
<dbReference type="InterPro" id="IPR012263">
    <property type="entry name" value="M_m6A_EcoRV"/>
</dbReference>
<dbReference type="EMBL" id="JAFNLL010000005">
    <property type="protein sequence ID" value="MBO1267076.1"/>
    <property type="molecule type" value="Genomic_DNA"/>
</dbReference>
<sequence>MTLSAELLTNSQMPWKTDGIRTVVQAFPYQGSKRQLVGQILSLFPDGGVPLLVEPFAGSAAISVAARHYGQVGEVALSDVNGPLMDLWQRIIDNPDRLIAEYTNLWNEQLEDPRSYFLKVREEFNQTKAPAHLLYLLCRVVKAAVRYSKNGDFNQSPDHRRLGAKPSNMQARIFEASRLMRGTSVSSESYESPLINAPREALVYMDPPYQGTTDVPDHRYLTGLRRDPFIETLQRAIDNQVSFIISYDVVRDDNKYGYKLPDELGLTHRHVVAGVSSQATLLGKKEMTVESLYLSPALVQRLGGLDIIDTRIDLEPAGQDALF</sequence>
<evidence type="ECO:0000256" key="5">
    <source>
        <dbReference type="ARBA" id="ARBA00022691"/>
    </source>
</evidence>
<dbReference type="GO" id="GO:0032259">
    <property type="term" value="P:methylation"/>
    <property type="evidence" value="ECO:0007669"/>
    <property type="project" value="UniProtKB-KW"/>
</dbReference>
<dbReference type="Pfam" id="PF02086">
    <property type="entry name" value="MethyltransfD12"/>
    <property type="match status" value="1"/>
</dbReference>
<keyword evidence="3 7" id="KW-0489">Methyltransferase</keyword>
<dbReference type="PRINTS" id="PR00505">
    <property type="entry name" value="D12N6MTFRASE"/>
</dbReference>
<dbReference type="InterPro" id="IPR029063">
    <property type="entry name" value="SAM-dependent_MTases_sf"/>
</dbReference>
<gene>
    <name evidence="7" type="ORF">J1902_03625</name>
</gene>
<dbReference type="InterPro" id="IPR023095">
    <property type="entry name" value="Ade_MeTrfase_dom_2"/>
</dbReference>
<dbReference type="PANTHER" id="PTHR30481:SF3">
    <property type="entry name" value="DNA ADENINE METHYLASE"/>
    <property type="match status" value="1"/>
</dbReference>
<dbReference type="Proteomes" id="UP000664164">
    <property type="component" value="Unassembled WGS sequence"/>
</dbReference>
<evidence type="ECO:0000256" key="2">
    <source>
        <dbReference type="ARBA" id="ARBA00011900"/>
    </source>
</evidence>
<dbReference type="SUPFAM" id="SSF53335">
    <property type="entry name" value="S-adenosyl-L-methionine-dependent methyltransferases"/>
    <property type="match status" value="1"/>
</dbReference>
<keyword evidence="5" id="KW-0949">S-adenosyl-L-methionine</keyword>
<dbReference type="Gene3D" id="1.10.1020.10">
    <property type="entry name" value="Adenine-specific Methyltransferase, Domain 2"/>
    <property type="match status" value="1"/>
</dbReference>
<reference evidence="7" key="1">
    <citation type="submission" date="2021-03" db="EMBL/GenBank/DDBJ databases">
        <title>A new species, PO-11, isolated from a karst cave deposit.</title>
        <authorList>
            <person name="Zhaoxiaoyong W."/>
        </authorList>
    </citation>
    <scope>NUCLEOTIDE SEQUENCE</scope>
    <source>
        <strain evidence="7">PO-11</strain>
    </source>
</reference>
<dbReference type="GO" id="GO:0006298">
    <property type="term" value="P:mismatch repair"/>
    <property type="evidence" value="ECO:0007669"/>
    <property type="project" value="TreeGrafter"/>
</dbReference>
<dbReference type="GO" id="GO:0043565">
    <property type="term" value="F:sequence-specific DNA binding"/>
    <property type="evidence" value="ECO:0007669"/>
    <property type="project" value="TreeGrafter"/>
</dbReference>
<keyword evidence="4" id="KW-0808">Transferase</keyword>